<evidence type="ECO:0000313" key="3">
    <source>
        <dbReference type="EMBL" id="CZR68194.1"/>
    </source>
</evidence>
<gene>
    <name evidence="3" type="ORF">PAC_18093</name>
</gene>
<organism evidence="3 4">
    <name type="scientific">Phialocephala subalpina</name>
    <dbReference type="NCBI Taxonomy" id="576137"/>
    <lineage>
        <taxon>Eukaryota</taxon>
        <taxon>Fungi</taxon>
        <taxon>Dikarya</taxon>
        <taxon>Ascomycota</taxon>
        <taxon>Pezizomycotina</taxon>
        <taxon>Leotiomycetes</taxon>
        <taxon>Helotiales</taxon>
        <taxon>Mollisiaceae</taxon>
        <taxon>Phialocephala</taxon>
        <taxon>Phialocephala fortinii species complex</taxon>
    </lineage>
</organism>
<feature type="transmembrane region" description="Helical" evidence="2">
    <location>
        <begin position="189"/>
        <end position="206"/>
    </location>
</feature>
<evidence type="ECO:0000256" key="1">
    <source>
        <dbReference type="SAM" id="MobiDB-lite"/>
    </source>
</evidence>
<accession>A0A1L7XT16</accession>
<proteinExistence type="predicted"/>
<reference evidence="3 4" key="1">
    <citation type="submission" date="2016-03" db="EMBL/GenBank/DDBJ databases">
        <authorList>
            <person name="Ploux O."/>
        </authorList>
    </citation>
    <scope>NUCLEOTIDE SEQUENCE [LARGE SCALE GENOMIC DNA]</scope>
    <source>
        <strain evidence="3 4">UAMH 11012</strain>
    </source>
</reference>
<feature type="transmembrane region" description="Helical" evidence="2">
    <location>
        <begin position="672"/>
        <end position="694"/>
    </location>
</feature>
<keyword evidence="4" id="KW-1185">Reference proteome</keyword>
<dbReference type="EMBL" id="FJOG01000052">
    <property type="protein sequence ID" value="CZR68194.1"/>
    <property type="molecule type" value="Genomic_DNA"/>
</dbReference>
<dbReference type="Proteomes" id="UP000184330">
    <property type="component" value="Unassembled WGS sequence"/>
</dbReference>
<feature type="region of interest" description="Disordered" evidence="1">
    <location>
        <begin position="110"/>
        <end position="129"/>
    </location>
</feature>
<sequence length="791" mass="87376">MAYNPRDKGGVGLRIENVPMSPEIDDPRRIRRKPIFNLVQDDPRKPYGTRPDVDSLPLDHFQSPPNALSFTESFAWSPKSPPQPALLSASSFQSTLSDASTQSYNADPHSRLLGSTSYPNSPDPRVPSPSRNLTFPNFSIRGHWWNMPWMMYLLFILGVCGALGHHAFYSSLAGTEAHNQLQMLRYGAAIAYFTKASLAASLVLAFRQQIWATFRRKFLSINAIDSLFSGIGDLDALLNLEVFQKAKAAIFLILLLWLAPLTVILAPATLFVQPSLLINHTTCPNVRTLNFTPESTNEWRKPNKIIGLYELSLSFWNTTSYNTSDPNFFDYYTTPSQPIQQTATLSGYLQNVIARPDASVDVCGQGWNCSFTVDFTGPGYKCTSFADGDIDLDGPTVGTPPFNSSVLVPKGNFSYYVLADIGDYAPIQVESGDAGIPTKSPFPPNLGVFRTEPVLWVGHTTLKNPNATLPSNSSDPAYATAFQSHLFFCEHYETNYIMRFNYSAGSQMTSIVNRTFLAPIINTTFVPGRNANDGTKDNTTAVPFNNYIYPIDKEKYRLTAAYHSLGATLRQFINSTIDFQNPNSPITKTPATTTRLIDKRTYLAFPDLMGQVQSFYEDIILSLFSNPQFLVVAWATDPSKSSGTQSGGAGGLYPCTKSRMRNVFVYKVRDLWLIYGSIIVLAGLGVLLGAAAIYQNGGGHMRDIRFSSIVAATRAPCLDQLDWKRHNGESEGQQDIGNVRLGYGQVRAGLGTPHVAGETEADYRGFGLEGEVRQGFASSNHRRASIFSFVR</sequence>
<feature type="region of interest" description="Disordered" evidence="1">
    <location>
        <begin position="1"/>
        <end position="58"/>
    </location>
</feature>
<protein>
    <submittedName>
        <fullName evidence="3">Uncharacterized protein</fullName>
    </submittedName>
</protein>
<evidence type="ECO:0000256" key="2">
    <source>
        <dbReference type="SAM" id="Phobius"/>
    </source>
</evidence>
<feature type="transmembrane region" description="Helical" evidence="2">
    <location>
        <begin position="149"/>
        <end position="169"/>
    </location>
</feature>
<dbReference type="PANTHER" id="PTHR35041">
    <property type="entry name" value="MEDIATOR OF RNA POLYMERASE II TRANSCRIPTION SUBUNIT 1"/>
    <property type="match status" value="1"/>
</dbReference>
<dbReference type="AlphaFoldDB" id="A0A1L7XT16"/>
<name>A0A1L7XT16_9HELO</name>
<evidence type="ECO:0000313" key="4">
    <source>
        <dbReference type="Proteomes" id="UP000184330"/>
    </source>
</evidence>
<dbReference type="PANTHER" id="PTHR35041:SF3">
    <property type="entry name" value="FORMYLMETHIONINE DEFORMYLASE-LIKE PROTEIN"/>
    <property type="match status" value="1"/>
</dbReference>
<keyword evidence="2" id="KW-0472">Membrane</keyword>
<keyword evidence="2" id="KW-0812">Transmembrane</keyword>
<keyword evidence="2" id="KW-1133">Transmembrane helix</keyword>
<dbReference type="OrthoDB" id="5340195at2759"/>
<feature type="transmembrane region" description="Helical" evidence="2">
    <location>
        <begin position="248"/>
        <end position="272"/>
    </location>
</feature>
<dbReference type="STRING" id="576137.A0A1L7XT16"/>